<feature type="chain" id="PRO_5047045253" description="Xylose isomerase-like TIM barrel domain-containing protein" evidence="1">
    <location>
        <begin position="21"/>
        <end position="286"/>
    </location>
</feature>
<evidence type="ECO:0000313" key="4">
    <source>
        <dbReference type="Proteomes" id="UP000837803"/>
    </source>
</evidence>
<dbReference type="PANTHER" id="PTHR12110">
    <property type="entry name" value="HYDROXYPYRUVATE ISOMERASE"/>
    <property type="match status" value="1"/>
</dbReference>
<evidence type="ECO:0000259" key="2">
    <source>
        <dbReference type="Pfam" id="PF01261"/>
    </source>
</evidence>
<feature type="signal peptide" evidence="1">
    <location>
        <begin position="1"/>
        <end position="20"/>
    </location>
</feature>
<dbReference type="InterPro" id="IPR013022">
    <property type="entry name" value="Xyl_isomerase-like_TIM-brl"/>
</dbReference>
<reference evidence="3" key="1">
    <citation type="submission" date="2021-12" db="EMBL/GenBank/DDBJ databases">
        <authorList>
            <person name="Rodrigo-Torres L."/>
            <person name="Arahal R. D."/>
            <person name="Lucena T."/>
        </authorList>
    </citation>
    <scope>NUCLEOTIDE SEQUENCE</scope>
    <source>
        <strain evidence="3">CECT 8419</strain>
    </source>
</reference>
<name>A0ABM9B3D1_9BACT</name>
<gene>
    <name evidence="3" type="ORF">LEM8419_02764</name>
</gene>
<organism evidence="3 4">
    <name type="scientific">Neolewinella maritima</name>
    <dbReference type="NCBI Taxonomy" id="1383882"/>
    <lineage>
        <taxon>Bacteria</taxon>
        <taxon>Pseudomonadati</taxon>
        <taxon>Bacteroidota</taxon>
        <taxon>Saprospiria</taxon>
        <taxon>Saprospirales</taxon>
        <taxon>Lewinellaceae</taxon>
        <taxon>Neolewinella</taxon>
    </lineage>
</organism>
<sequence length="286" mass="30908">MKSLLLAIGILFGQLVAAQADPPPVPAIGVVQQLENDSLLYAAGFTVLVDATPRILSPRHLSEEAFEAQLATIAGLRVPLYGCNLFIPADLKVVGPEVDEAAVLAYVDTVLRRAQRAGLTLITWGSGGSRQVPEGFAQARATEQFVYMARKVADVAQTYGILLVLENLNSGECNFITTLVEALAIVKAVDHTHLRLCVDIYHMLVDGEPASSIVGTGPYAVYCELAEREDRAPPGTHGDDFTPYFAALRAEGYRGMVVIECRWNDLSEQGSAAYAEVSRQLEAAYR</sequence>
<dbReference type="InterPro" id="IPR050312">
    <property type="entry name" value="IolE/XylAMocC-like"/>
</dbReference>
<dbReference type="Gene3D" id="3.20.20.150">
    <property type="entry name" value="Divalent-metal-dependent TIM barrel enzymes"/>
    <property type="match status" value="1"/>
</dbReference>
<dbReference type="Proteomes" id="UP000837803">
    <property type="component" value="Unassembled WGS sequence"/>
</dbReference>
<dbReference type="Pfam" id="PF01261">
    <property type="entry name" value="AP_endonuc_2"/>
    <property type="match status" value="1"/>
</dbReference>
<keyword evidence="4" id="KW-1185">Reference proteome</keyword>
<accession>A0ABM9B3D1</accession>
<comment type="caution">
    <text evidence="3">The sequence shown here is derived from an EMBL/GenBank/DDBJ whole genome shotgun (WGS) entry which is preliminary data.</text>
</comment>
<dbReference type="SUPFAM" id="SSF51658">
    <property type="entry name" value="Xylose isomerase-like"/>
    <property type="match status" value="1"/>
</dbReference>
<dbReference type="InterPro" id="IPR036237">
    <property type="entry name" value="Xyl_isomerase-like_sf"/>
</dbReference>
<dbReference type="RefSeq" id="WP_238751713.1">
    <property type="nucleotide sequence ID" value="NZ_CAKLPZ010000003.1"/>
</dbReference>
<evidence type="ECO:0000256" key="1">
    <source>
        <dbReference type="SAM" id="SignalP"/>
    </source>
</evidence>
<proteinExistence type="predicted"/>
<feature type="domain" description="Xylose isomerase-like TIM barrel" evidence="2">
    <location>
        <begin position="50"/>
        <end position="270"/>
    </location>
</feature>
<evidence type="ECO:0000313" key="3">
    <source>
        <dbReference type="EMBL" id="CAH1001856.1"/>
    </source>
</evidence>
<dbReference type="EMBL" id="CAKLPZ010000003">
    <property type="protein sequence ID" value="CAH1001856.1"/>
    <property type="molecule type" value="Genomic_DNA"/>
</dbReference>
<keyword evidence="1" id="KW-0732">Signal</keyword>
<protein>
    <recommendedName>
        <fullName evidence="2">Xylose isomerase-like TIM barrel domain-containing protein</fullName>
    </recommendedName>
</protein>